<dbReference type="PANTHER" id="PTHR33204:SF18">
    <property type="entry name" value="TRANSCRIPTIONAL REGULATORY PROTEIN"/>
    <property type="match status" value="1"/>
</dbReference>
<dbReference type="InterPro" id="IPR002577">
    <property type="entry name" value="HTH_HxlR"/>
</dbReference>
<keyword evidence="1" id="KW-0805">Transcription regulation</keyword>
<dbReference type="GO" id="GO:0003677">
    <property type="term" value="F:DNA binding"/>
    <property type="evidence" value="ECO:0007669"/>
    <property type="project" value="UniProtKB-KW"/>
</dbReference>
<evidence type="ECO:0000256" key="1">
    <source>
        <dbReference type="ARBA" id="ARBA00023015"/>
    </source>
</evidence>
<feature type="domain" description="HTH hxlR-type" evidence="4">
    <location>
        <begin position="1"/>
        <end position="68"/>
    </location>
</feature>
<organism evidence="5 6">
    <name type="scientific">Vagococcus fluvialis bH819</name>
    <dbReference type="NCBI Taxonomy" id="1255619"/>
    <lineage>
        <taxon>Bacteria</taxon>
        <taxon>Bacillati</taxon>
        <taxon>Bacillota</taxon>
        <taxon>Bacilli</taxon>
        <taxon>Lactobacillales</taxon>
        <taxon>Enterococcaceae</taxon>
        <taxon>Vagococcus</taxon>
    </lineage>
</organism>
<dbReference type="Proteomes" id="UP000195918">
    <property type="component" value="Unassembled WGS sequence"/>
</dbReference>
<evidence type="ECO:0000256" key="2">
    <source>
        <dbReference type="ARBA" id="ARBA00023125"/>
    </source>
</evidence>
<dbReference type="AlphaFoldDB" id="A0A1X6WQP3"/>
<evidence type="ECO:0000313" key="6">
    <source>
        <dbReference type="Proteomes" id="UP000195918"/>
    </source>
</evidence>
<protein>
    <recommendedName>
        <fullName evidence="4">HTH hxlR-type domain-containing protein</fullName>
    </recommendedName>
</protein>
<name>A0A1X6WQP3_9ENTE</name>
<evidence type="ECO:0000256" key="3">
    <source>
        <dbReference type="ARBA" id="ARBA00023163"/>
    </source>
</evidence>
<reference evidence="6" key="1">
    <citation type="submission" date="2017-02" db="EMBL/GenBank/DDBJ databases">
        <authorList>
            <person name="Dridi B."/>
        </authorList>
    </citation>
    <scope>NUCLEOTIDE SEQUENCE [LARGE SCALE GENOMIC DNA]</scope>
    <source>
        <strain evidence="6">bH819</strain>
    </source>
</reference>
<dbReference type="InterPro" id="IPR036390">
    <property type="entry name" value="WH_DNA-bd_sf"/>
</dbReference>
<proteinExistence type="predicted"/>
<dbReference type="PROSITE" id="PS51118">
    <property type="entry name" value="HTH_HXLR"/>
    <property type="match status" value="1"/>
</dbReference>
<dbReference type="EMBL" id="FWFD01000015">
    <property type="protein sequence ID" value="SLM86661.1"/>
    <property type="molecule type" value="Genomic_DNA"/>
</dbReference>
<dbReference type="Gene3D" id="1.10.10.10">
    <property type="entry name" value="Winged helix-like DNA-binding domain superfamily/Winged helix DNA-binding domain"/>
    <property type="match status" value="1"/>
</dbReference>
<dbReference type="InterPro" id="IPR036388">
    <property type="entry name" value="WH-like_DNA-bd_sf"/>
</dbReference>
<dbReference type="Pfam" id="PF01638">
    <property type="entry name" value="HxlR"/>
    <property type="match status" value="1"/>
</dbReference>
<keyword evidence="6" id="KW-1185">Reference proteome</keyword>
<keyword evidence="3" id="KW-0804">Transcription</keyword>
<dbReference type="SUPFAM" id="SSF46785">
    <property type="entry name" value="Winged helix' DNA-binding domain"/>
    <property type="match status" value="1"/>
</dbReference>
<evidence type="ECO:0000313" key="5">
    <source>
        <dbReference type="EMBL" id="SLM86661.1"/>
    </source>
</evidence>
<gene>
    <name evidence="5" type="ORF">FM121_11240</name>
</gene>
<sequence length="71" mass="8136">MTRLLSGITPHTLSKDLKELIEDGMIKKTIIQNMPPKTSYSLTDKGKELETLLLEMKKFGNKYPINLRDNT</sequence>
<dbReference type="PANTHER" id="PTHR33204">
    <property type="entry name" value="TRANSCRIPTIONAL REGULATOR, MARR FAMILY"/>
    <property type="match status" value="1"/>
</dbReference>
<evidence type="ECO:0000259" key="4">
    <source>
        <dbReference type="PROSITE" id="PS51118"/>
    </source>
</evidence>
<accession>A0A1X6WQP3</accession>
<keyword evidence="2" id="KW-0238">DNA-binding</keyword>